<proteinExistence type="predicted"/>
<feature type="chain" id="PRO_5045158509" description="Peptidase S74 domain-containing protein" evidence="2">
    <location>
        <begin position="20"/>
        <end position="326"/>
    </location>
</feature>
<keyword evidence="2" id="KW-0732">Signal</keyword>
<feature type="signal peptide" evidence="2">
    <location>
        <begin position="1"/>
        <end position="19"/>
    </location>
</feature>
<keyword evidence="1" id="KW-0175">Coiled coil</keyword>
<gene>
    <name evidence="3" type="ORF">GCM10011340_09550</name>
</gene>
<accession>A0ABQ3I1X9</accession>
<evidence type="ECO:0000313" key="4">
    <source>
        <dbReference type="Proteomes" id="UP000658258"/>
    </source>
</evidence>
<name>A0ABQ3I1X9_9BACT</name>
<evidence type="ECO:0000256" key="1">
    <source>
        <dbReference type="SAM" id="Coils"/>
    </source>
</evidence>
<evidence type="ECO:0000313" key="3">
    <source>
        <dbReference type="EMBL" id="GHE56682.1"/>
    </source>
</evidence>
<reference evidence="4" key="1">
    <citation type="journal article" date="2019" name="Int. J. Syst. Evol. Microbiol.">
        <title>The Global Catalogue of Microorganisms (GCM) 10K type strain sequencing project: providing services to taxonomists for standard genome sequencing and annotation.</title>
        <authorList>
            <consortium name="The Broad Institute Genomics Platform"/>
            <consortium name="The Broad Institute Genome Sequencing Center for Infectious Disease"/>
            <person name="Wu L."/>
            <person name="Ma J."/>
        </authorList>
    </citation>
    <scope>NUCLEOTIDE SEQUENCE [LARGE SCALE GENOMIC DNA]</scope>
    <source>
        <strain evidence="4">CGMCC 1.15111</strain>
    </source>
</reference>
<keyword evidence="4" id="KW-1185">Reference proteome</keyword>
<organism evidence="3 4">
    <name type="scientific">Roseivirga thermotolerans</name>
    <dbReference type="NCBI Taxonomy" id="1758176"/>
    <lineage>
        <taxon>Bacteria</taxon>
        <taxon>Pseudomonadati</taxon>
        <taxon>Bacteroidota</taxon>
        <taxon>Cytophagia</taxon>
        <taxon>Cytophagales</taxon>
        <taxon>Roseivirgaceae</taxon>
        <taxon>Roseivirga</taxon>
    </lineage>
</organism>
<dbReference type="RefSeq" id="WP_189629038.1">
    <property type="nucleotide sequence ID" value="NZ_BNAG01000001.1"/>
</dbReference>
<feature type="coiled-coil region" evidence="1">
    <location>
        <begin position="276"/>
        <end position="324"/>
    </location>
</feature>
<sequence length="326" mass="36014">MKKTLLSAIVLFINSFMLAQSNTFPSSGNVGIGTSSPAYKLDVKGSGWIGNGLNDGIYVGTGNHAIWTRTGNTLGKLVLFSGNADRLTIDGDNGYVGIGTSSPTKLLEVNGDTRIGNLTSRNYLKLSSSLWPEVRFQTPSNDESIRLGMAHSNDSNYGIEVGDFYVWSDLVNQMPLIVRRNGDLSLSLQGGNVGIGMSSPNEKLEVNGTIRSKKVKVEATGWPDYVFSSHYKLRPLKELEQFVQQNQHLPEVPSAKEIEANGQDLGDIQVVLLKKIEELTLYLIQENNENSNLKEQITRVEGENQELREVLEELKKEIEAIKNQKQ</sequence>
<evidence type="ECO:0000256" key="2">
    <source>
        <dbReference type="SAM" id="SignalP"/>
    </source>
</evidence>
<comment type="caution">
    <text evidence="3">The sequence shown here is derived from an EMBL/GenBank/DDBJ whole genome shotgun (WGS) entry which is preliminary data.</text>
</comment>
<evidence type="ECO:0008006" key="5">
    <source>
        <dbReference type="Google" id="ProtNLM"/>
    </source>
</evidence>
<dbReference type="Proteomes" id="UP000658258">
    <property type="component" value="Unassembled WGS sequence"/>
</dbReference>
<dbReference type="EMBL" id="BNAG01000001">
    <property type="protein sequence ID" value="GHE56682.1"/>
    <property type="molecule type" value="Genomic_DNA"/>
</dbReference>
<protein>
    <recommendedName>
        <fullName evidence="5">Peptidase S74 domain-containing protein</fullName>
    </recommendedName>
</protein>